<accession>A0A1T4T2C1</accession>
<evidence type="ECO:0000259" key="4">
    <source>
        <dbReference type="Pfam" id="PF00294"/>
    </source>
</evidence>
<dbReference type="EMBL" id="FUXL01000017">
    <property type="protein sequence ID" value="SKA34596.1"/>
    <property type="molecule type" value="Genomic_DNA"/>
</dbReference>
<dbReference type="InterPro" id="IPR029056">
    <property type="entry name" value="Ribokinase-like"/>
</dbReference>
<dbReference type="GO" id="GO:0005829">
    <property type="term" value="C:cytosol"/>
    <property type="evidence" value="ECO:0007669"/>
    <property type="project" value="TreeGrafter"/>
</dbReference>
<dbReference type="GO" id="GO:0008673">
    <property type="term" value="F:2-dehydro-3-deoxygluconokinase activity"/>
    <property type="evidence" value="ECO:0007669"/>
    <property type="project" value="TreeGrafter"/>
</dbReference>
<dbReference type="GO" id="GO:0006974">
    <property type="term" value="P:DNA damage response"/>
    <property type="evidence" value="ECO:0007669"/>
    <property type="project" value="TreeGrafter"/>
</dbReference>
<comment type="similarity">
    <text evidence="1">Belongs to the carbohydrate kinase PfkB family.</text>
</comment>
<dbReference type="GO" id="GO:0042840">
    <property type="term" value="P:D-glucuronate catabolic process"/>
    <property type="evidence" value="ECO:0007669"/>
    <property type="project" value="TreeGrafter"/>
</dbReference>
<keyword evidence="6" id="KW-1185">Reference proteome</keyword>
<protein>
    <submittedName>
        <fullName evidence="5">2-keto-3-deoxygluconate kinase</fullName>
    </submittedName>
</protein>
<evidence type="ECO:0000313" key="5">
    <source>
        <dbReference type="EMBL" id="SKA34596.1"/>
    </source>
</evidence>
<dbReference type="InterPro" id="IPR002173">
    <property type="entry name" value="Carboh/pur_kinase_PfkB_CS"/>
</dbReference>
<dbReference type="RefSeq" id="WP_078709980.1">
    <property type="nucleotide sequence ID" value="NZ_FUXL01000017.1"/>
</dbReference>
<evidence type="ECO:0000256" key="2">
    <source>
        <dbReference type="ARBA" id="ARBA00022679"/>
    </source>
</evidence>
<proteinExistence type="inferred from homology"/>
<sequence>MVDHVNEPADGGAAPQGRILAIGECMVELSSAPEGLLRMGFAGDTFNTSWYLRRALPASWQVSYFSAVGDDPVSSDLLAFMREGGIDTSLVRRIPGRMPGLYLIRLNEGERSFYYWRDTSAAKLLADDRDVLRAAIEASSACYFSGITMAILSPEARATLLDELRQARDAGKPVIFDPNLRPRLWPSNEVMCQAIEAAAAVSTMCLPSYSDDEVAFRDASPEATAQRYRALGVAEVVVKDGPEPAYFATSEEFVSVPATKIEKVVDTTAAGDSFNAAYIAARLTGASGVEAVKAGHAMAGEVVGHYGALIRS</sequence>
<dbReference type="PANTHER" id="PTHR43085:SF15">
    <property type="entry name" value="2-DEHYDRO-3-DEOXYGLUCONOKINASE"/>
    <property type="match status" value="1"/>
</dbReference>
<reference evidence="5 6" key="1">
    <citation type="submission" date="2017-02" db="EMBL/GenBank/DDBJ databases">
        <authorList>
            <person name="Peterson S.W."/>
        </authorList>
    </citation>
    <scope>NUCLEOTIDE SEQUENCE [LARGE SCALE GENOMIC DNA]</scope>
    <source>
        <strain evidence="5 6">USBA 369</strain>
    </source>
</reference>
<name>A0A1T4T2C1_9HYPH</name>
<evidence type="ECO:0000256" key="3">
    <source>
        <dbReference type="ARBA" id="ARBA00022777"/>
    </source>
</evidence>
<dbReference type="AlphaFoldDB" id="A0A1T4T2C1"/>
<gene>
    <name evidence="5" type="ORF">SAMN05428963_11774</name>
</gene>
<dbReference type="Pfam" id="PF00294">
    <property type="entry name" value="PfkB"/>
    <property type="match status" value="1"/>
</dbReference>
<dbReference type="PANTHER" id="PTHR43085">
    <property type="entry name" value="HEXOKINASE FAMILY MEMBER"/>
    <property type="match status" value="1"/>
</dbReference>
<keyword evidence="3 5" id="KW-0418">Kinase</keyword>
<feature type="domain" description="Carbohydrate kinase PfkB" evidence="4">
    <location>
        <begin position="18"/>
        <end position="308"/>
    </location>
</feature>
<dbReference type="GO" id="GO:0019698">
    <property type="term" value="P:D-galacturonate catabolic process"/>
    <property type="evidence" value="ECO:0007669"/>
    <property type="project" value="TreeGrafter"/>
</dbReference>
<dbReference type="SUPFAM" id="SSF53613">
    <property type="entry name" value="Ribokinase-like"/>
    <property type="match status" value="1"/>
</dbReference>
<dbReference type="Gene3D" id="3.40.1190.20">
    <property type="match status" value="1"/>
</dbReference>
<dbReference type="STRING" id="1365950.SAMN05428963_11774"/>
<organism evidence="5 6">
    <name type="scientific">Consotaella salsifontis</name>
    <dbReference type="NCBI Taxonomy" id="1365950"/>
    <lineage>
        <taxon>Bacteria</taxon>
        <taxon>Pseudomonadati</taxon>
        <taxon>Pseudomonadota</taxon>
        <taxon>Alphaproteobacteria</taxon>
        <taxon>Hyphomicrobiales</taxon>
        <taxon>Aurantimonadaceae</taxon>
        <taxon>Consotaella</taxon>
    </lineage>
</organism>
<dbReference type="InterPro" id="IPR050306">
    <property type="entry name" value="PfkB_Carbo_kinase"/>
</dbReference>
<keyword evidence="2" id="KW-0808">Transferase</keyword>
<evidence type="ECO:0000256" key="1">
    <source>
        <dbReference type="ARBA" id="ARBA00010688"/>
    </source>
</evidence>
<evidence type="ECO:0000313" key="6">
    <source>
        <dbReference type="Proteomes" id="UP000190135"/>
    </source>
</evidence>
<dbReference type="Proteomes" id="UP000190135">
    <property type="component" value="Unassembled WGS sequence"/>
</dbReference>
<dbReference type="InterPro" id="IPR011611">
    <property type="entry name" value="PfkB_dom"/>
</dbReference>
<dbReference type="CDD" id="cd01166">
    <property type="entry name" value="KdgK"/>
    <property type="match status" value="1"/>
</dbReference>
<dbReference type="OrthoDB" id="9776822at2"/>
<dbReference type="PROSITE" id="PS00584">
    <property type="entry name" value="PFKB_KINASES_2"/>
    <property type="match status" value="1"/>
</dbReference>